<evidence type="ECO:0000313" key="2">
    <source>
        <dbReference type="EMBL" id="KAG5568211.1"/>
    </source>
</evidence>
<gene>
    <name evidence="2" type="ORF">H5410_064770</name>
</gene>
<reference evidence="2" key="1">
    <citation type="submission" date="2020-09" db="EMBL/GenBank/DDBJ databases">
        <title>De no assembly of potato wild relative species, Solanum commersonii.</title>
        <authorList>
            <person name="Cho K."/>
        </authorList>
    </citation>
    <scope>NUCLEOTIDE SEQUENCE</scope>
    <source>
        <strain evidence="2">LZ3.2</strain>
        <tissue evidence="2">Leaf</tissue>
    </source>
</reference>
<dbReference type="Proteomes" id="UP000824120">
    <property type="component" value="Unassembled WGS sequence"/>
</dbReference>
<keyword evidence="1" id="KW-1133">Transmembrane helix</keyword>
<comment type="caution">
    <text evidence="2">The sequence shown here is derived from an EMBL/GenBank/DDBJ whole genome shotgun (WGS) entry which is preliminary data.</text>
</comment>
<sequence length="83" mass="9693">MISMRRIPTLPHKLIVEIFIWLPILLMFITYTLSRDGGTKFLLGKAEYLYVVDLNEEGNTSRWNFDCHDQYFNGPCVNGSYCI</sequence>
<keyword evidence="1" id="KW-0472">Membrane</keyword>
<organism evidence="2 3">
    <name type="scientific">Solanum commersonii</name>
    <name type="common">Commerson's wild potato</name>
    <name type="synonym">Commerson's nightshade</name>
    <dbReference type="NCBI Taxonomy" id="4109"/>
    <lineage>
        <taxon>Eukaryota</taxon>
        <taxon>Viridiplantae</taxon>
        <taxon>Streptophyta</taxon>
        <taxon>Embryophyta</taxon>
        <taxon>Tracheophyta</taxon>
        <taxon>Spermatophyta</taxon>
        <taxon>Magnoliopsida</taxon>
        <taxon>eudicotyledons</taxon>
        <taxon>Gunneridae</taxon>
        <taxon>Pentapetalae</taxon>
        <taxon>asterids</taxon>
        <taxon>lamiids</taxon>
        <taxon>Solanales</taxon>
        <taxon>Solanaceae</taxon>
        <taxon>Solanoideae</taxon>
        <taxon>Solaneae</taxon>
        <taxon>Solanum</taxon>
    </lineage>
</organism>
<evidence type="ECO:0000313" key="3">
    <source>
        <dbReference type="Proteomes" id="UP000824120"/>
    </source>
</evidence>
<protein>
    <submittedName>
        <fullName evidence="2">Uncharacterized protein</fullName>
    </submittedName>
</protein>
<accession>A0A9J5VYE7</accession>
<proteinExistence type="predicted"/>
<keyword evidence="3" id="KW-1185">Reference proteome</keyword>
<name>A0A9J5VYE7_SOLCO</name>
<dbReference type="EMBL" id="JACXVP010000197">
    <property type="protein sequence ID" value="KAG5568211.1"/>
    <property type="molecule type" value="Genomic_DNA"/>
</dbReference>
<keyword evidence="1" id="KW-0812">Transmembrane</keyword>
<feature type="transmembrane region" description="Helical" evidence="1">
    <location>
        <begin position="14"/>
        <end position="33"/>
    </location>
</feature>
<dbReference type="AlphaFoldDB" id="A0A9J5VYE7"/>
<evidence type="ECO:0000256" key="1">
    <source>
        <dbReference type="SAM" id="Phobius"/>
    </source>
</evidence>